<dbReference type="EMBL" id="LAZR01004834">
    <property type="protein sequence ID" value="KKN05172.1"/>
    <property type="molecule type" value="Genomic_DNA"/>
</dbReference>
<dbReference type="AlphaFoldDB" id="A0A0F9N0A4"/>
<protein>
    <submittedName>
        <fullName evidence="1">Uncharacterized protein</fullName>
    </submittedName>
</protein>
<proteinExistence type="predicted"/>
<gene>
    <name evidence="1" type="ORF">LCGC14_1089980</name>
</gene>
<accession>A0A0F9N0A4</accession>
<reference evidence="1" key="1">
    <citation type="journal article" date="2015" name="Nature">
        <title>Complex archaea that bridge the gap between prokaryotes and eukaryotes.</title>
        <authorList>
            <person name="Spang A."/>
            <person name="Saw J.H."/>
            <person name="Jorgensen S.L."/>
            <person name="Zaremba-Niedzwiedzka K."/>
            <person name="Martijn J."/>
            <person name="Lind A.E."/>
            <person name="van Eijk R."/>
            <person name="Schleper C."/>
            <person name="Guy L."/>
            <person name="Ettema T.J."/>
        </authorList>
    </citation>
    <scope>NUCLEOTIDE SEQUENCE</scope>
</reference>
<evidence type="ECO:0000313" key="1">
    <source>
        <dbReference type="EMBL" id="KKN05172.1"/>
    </source>
</evidence>
<organism evidence="1">
    <name type="scientific">marine sediment metagenome</name>
    <dbReference type="NCBI Taxonomy" id="412755"/>
    <lineage>
        <taxon>unclassified sequences</taxon>
        <taxon>metagenomes</taxon>
        <taxon>ecological metagenomes</taxon>
    </lineage>
</organism>
<sequence length="158" mass="16999">MILEPEIIPQPKGEVIIELKDGYGNVISMVRRNLVVDIFRERQSDWAAADFTETIDEIHIGSGGHVGGDPNTPIPPTVSDTALDVSEATKTVSSTTQPTTKSTQYSVSFSTADVSDPTGITEAGLFTSPGGFMVARVTFPEQIITGILTLTVTWKLIF</sequence>
<name>A0A0F9N0A4_9ZZZZ</name>
<comment type="caution">
    <text evidence="1">The sequence shown here is derived from an EMBL/GenBank/DDBJ whole genome shotgun (WGS) entry which is preliminary data.</text>
</comment>